<evidence type="ECO:0000256" key="1">
    <source>
        <dbReference type="SAM" id="SignalP"/>
    </source>
</evidence>
<dbReference type="EMBL" id="PQGE01000001">
    <property type="protein sequence ID" value="POP48008.1"/>
    <property type="molecule type" value="Genomic_DNA"/>
</dbReference>
<keyword evidence="4" id="KW-1185">Reference proteome</keyword>
<feature type="chain" id="PRO_5015155839" evidence="1">
    <location>
        <begin position="24"/>
        <end position="94"/>
    </location>
</feature>
<dbReference type="EMBL" id="PQGD01000001">
    <property type="protein sequence ID" value="POP50969.1"/>
    <property type="molecule type" value="Genomic_DNA"/>
</dbReference>
<evidence type="ECO:0000313" key="4">
    <source>
        <dbReference type="Proteomes" id="UP000237073"/>
    </source>
</evidence>
<dbReference type="Pfam" id="PF10836">
    <property type="entry name" value="DUF2574"/>
    <property type="match status" value="1"/>
</dbReference>
<dbReference type="Proteomes" id="UP000247005">
    <property type="component" value="Unassembled WGS sequence"/>
</dbReference>
<organism evidence="3 5">
    <name type="scientific">Superficieibacter electus</name>
    <dbReference type="NCBI Taxonomy" id="2022662"/>
    <lineage>
        <taxon>Bacteria</taxon>
        <taxon>Pseudomonadati</taxon>
        <taxon>Pseudomonadota</taxon>
        <taxon>Gammaproteobacteria</taxon>
        <taxon>Enterobacterales</taxon>
        <taxon>Enterobacteriaceae</taxon>
        <taxon>Superficieibacter</taxon>
    </lineage>
</organism>
<dbReference type="Proteomes" id="UP000237073">
    <property type="component" value="Unassembled WGS sequence"/>
</dbReference>
<name>A0A2P5GWM9_9ENTR</name>
<evidence type="ECO:0000313" key="3">
    <source>
        <dbReference type="EMBL" id="POP50969.1"/>
    </source>
</evidence>
<gene>
    <name evidence="3" type="ORF">CHU32_01125</name>
    <name evidence="2" type="ORF">CHU33_01120</name>
</gene>
<comment type="caution">
    <text evidence="3">The sequence shown here is derived from an EMBL/GenBank/DDBJ whole genome shotgun (WGS) entry which is preliminary data.</text>
</comment>
<dbReference type="AlphaFoldDB" id="A0A2P5GWM9"/>
<keyword evidence="1" id="KW-0732">Signal</keyword>
<dbReference type="InterPro" id="IPR020386">
    <property type="entry name" value="Uncharacterised_YehE"/>
</dbReference>
<feature type="signal peptide" evidence="1">
    <location>
        <begin position="1"/>
        <end position="23"/>
    </location>
</feature>
<evidence type="ECO:0000313" key="5">
    <source>
        <dbReference type="Proteomes" id="UP000247005"/>
    </source>
</evidence>
<protein>
    <submittedName>
        <fullName evidence="3">DUF2574 domain-containing protein</fullName>
    </submittedName>
</protein>
<reference evidence="4 5" key="1">
    <citation type="submission" date="2018-01" db="EMBL/GenBank/DDBJ databases">
        <title>Superficieibacter electus gen. nov., sp. nov., an extended-spectrum beta-lactamase possessing member of the Enterobacteriaceae family, isolated from intensive care unit surfaces.</title>
        <authorList>
            <person name="Potter R.F."/>
            <person name="D'Souza A.W."/>
        </authorList>
    </citation>
    <scope>NUCLEOTIDE SEQUENCE [LARGE SCALE GENOMIC DNA]</scope>
    <source>
        <strain evidence="3 5">BP-1</strain>
        <strain evidence="2 4">BP-2</strain>
    </source>
</reference>
<evidence type="ECO:0000313" key="2">
    <source>
        <dbReference type="EMBL" id="POP48008.1"/>
    </source>
</evidence>
<sequence length="94" mass="10018">MKTCLLAGIFVLSNTISMVPAVASDTAILAINGRVSAPTCRIEVNDNQVQQHCGNATQRISLSASPLSSGRGVVTQLISLPDDASRYIILNRYE</sequence>
<accession>A0A2P5GWM9</accession>
<proteinExistence type="predicted"/>
<dbReference type="OrthoDB" id="6571991at2"/>